<dbReference type="InterPro" id="IPR015928">
    <property type="entry name" value="Aconitase/3IPM_dehydase_swvl"/>
</dbReference>
<evidence type="ECO:0000256" key="1">
    <source>
        <dbReference type="ARBA" id="ARBA00009869"/>
    </source>
</evidence>
<keyword evidence="2" id="KW-0456">Lyase</keyword>
<dbReference type="SUPFAM" id="SSF52016">
    <property type="entry name" value="LeuD/IlvD-like"/>
    <property type="match status" value="1"/>
</dbReference>
<evidence type="ECO:0000313" key="4">
    <source>
        <dbReference type="EMBL" id="MBS7525137.1"/>
    </source>
</evidence>
<dbReference type="PANTHER" id="PTHR43345">
    <property type="entry name" value="3-ISOPROPYLMALATE DEHYDRATASE SMALL SUBUNIT 2-RELATED-RELATED"/>
    <property type="match status" value="1"/>
</dbReference>
<proteinExistence type="inferred from homology"/>
<evidence type="ECO:0000313" key="5">
    <source>
        <dbReference type="Proteomes" id="UP000746471"/>
    </source>
</evidence>
<gene>
    <name evidence="4" type="ORF">KHM83_00455</name>
</gene>
<dbReference type="Gene3D" id="3.20.19.10">
    <property type="entry name" value="Aconitase, domain 4"/>
    <property type="match status" value="1"/>
</dbReference>
<comment type="caution">
    <text evidence="4">The sequence shown here is derived from an EMBL/GenBank/DDBJ whole genome shotgun (WGS) entry which is preliminary data.</text>
</comment>
<evidence type="ECO:0000259" key="3">
    <source>
        <dbReference type="Pfam" id="PF00694"/>
    </source>
</evidence>
<comment type="similarity">
    <text evidence="1">Belongs to the LeuD family. LeuD type 2 subfamily.</text>
</comment>
<dbReference type="InterPro" id="IPR011827">
    <property type="entry name" value="LeuD_type2/HacB/DmdB"/>
</dbReference>
<evidence type="ECO:0000256" key="2">
    <source>
        <dbReference type="ARBA" id="ARBA00023239"/>
    </source>
</evidence>
<feature type="domain" description="Aconitase A/isopropylmalate dehydratase small subunit swivel" evidence="3">
    <location>
        <begin position="44"/>
        <end position="105"/>
    </location>
</feature>
<sequence>MIEGRVWKYGDNINTDIISPPAYMELSIEAASKYAMSPIDESFAEKFKKGDILVAENNFGSGSSRETAPLTLKYLGVDIIVAKSFARIFYRNAINLGILAIECAETDKISDLDELEMQYLDGIIINRTKGETYACSKMPAHIMKIIEIGGLVPFLETLEK</sequence>
<dbReference type="EMBL" id="JAHBCL010000001">
    <property type="protein sequence ID" value="MBS7525137.1"/>
    <property type="molecule type" value="Genomic_DNA"/>
</dbReference>
<protein>
    <submittedName>
        <fullName evidence="4">3-isopropylmalate dehydratase</fullName>
    </submittedName>
</protein>
<dbReference type="PANTHER" id="PTHR43345:SF2">
    <property type="entry name" value="3-ISOPROPYLMALATE DEHYDRATASE SMALL SUBUNIT 1"/>
    <property type="match status" value="1"/>
</dbReference>
<dbReference type="NCBIfam" id="TIGR02087">
    <property type="entry name" value="LEUD_arch"/>
    <property type="match status" value="1"/>
</dbReference>
<organism evidence="4 5">
    <name type="scientific">Fusibacter paucivorans</name>
    <dbReference type="NCBI Taxonomy" id="76009"/>
    <lineage>
        <taxon>Bacteria</taxon>
        <taxon>Bacillati</taxon>
        <taxon>Bacillota</taxon>
        <taxon>Clostridia</taxon>
        <taxon>Eubacteriales</taxon>
        <taxon>Eubacteriales Family XII. Incertae Sedis</taxon>
        <taxon>Fusibacter</taxon>
    </lineage>
</organism>
<name>A0ABS5PM67_9FIRM</name>
<dbReference type="Proteomes" id="UP000746471">
    <property type="component" value="Unassembled WGS sequence"/>
</dbReference>
<dbReference type="InterPro" id="IPR000573">
    <property type="entry name" value="AconitaseA/IPMdHydase_ssu_swvl"/>
</dbReference>
<keyword evidence="5" id="KW-1185">Reference proteome</keyword>
<accession>A0ABS5PM67</accession>
<dbReference type="InterPro" id="IPR050075">
    <property type="entry name" value="LeuD"/>
</dbReference>
<dbReference type="Pfam" id="PF00694">
    <property type="entry name" value="Aconitase_C"/>
    <property type="match status" value="1"/>
</dbReference>
<reference evidence="4 5" key="1">
    <citation type="submission" date="2021-05" db="EMBL/GenBank/DDBJ databases">
        <title>Fusibacter ferrireducens sp. nov., an anaerobic, sulfur- and Fe-reducing bacterium isolated from the mangrove sediment.</title>
        <authorList>
            <person name="Qiu D."/>
        </authorList>
    </citation>
    <scope>NUCLEOTIDE SEQUENCE [LARGE SCALE GENOMIC DNA]</scope>
    <source>
        <strain evidence="4 5">DSM 12116</strain>
    </source>
</reference>